<comment type="caution">
    <text evidence="1">The sequence shown here is derived from an EMBL/GenBank/DDBJ whole genome shotgun (WGS) entry which is preliminary data.</text>
</comment>
<evidence type="ECO:0000313" key="1">
    <source>
        <dbReference type="EMBL" id="KAF9643587.1"/>
    </source>
</evidence>
<keyword evidence="2" id="KW-1185">Reference proteome</keyword>
<reference evidence="1" key="2">
    <citation type="journal article" date="2020" name="Nat. Commun.">
        <title>Large-scale genome sequencing of mycorrhizal fungi provides insights into the early evolution of symbiotic traits.</title>
        <authorList>
            <person name="Miyauchi S."/>
            <person name="Kiss E."/>
            <person name="Kuo A."/>
            <person name="Drula E."/>
            <person name="Kohler A."/>
            <person name="Sanchez-Garcia M."/>
            <person name="Morin E."/>
            <person name="Andreopoulos B."/>
            <person name="Barry K.W."/>
            <person name="Bonito G."/>
            <person name="Buee M."/>
            <person name="Carver A."/>
            <person name="Chen C."/>
            <person name="Cichocki N."/>
            <person name="Clum A."/>
            <person name="Culley D."/>
            <person name="Crous P.W."/>
            <person name="Fauchery L."/>
            <person name="Girlanda M."/>
            <person name="Hayes R.D."/>
            <person name="Keri Z."/>
            <person name="LaButti K."/>
            <person name="Lipzen A."/>
            <person name="Lombard V."/>
            <person name="Magnuson J."/>
            <person name="Maillard F."/>
            <person name="Murat C."/>
            <person name="Nolan M."/>
            <person name="Ohm R.A."/>
            <person name="Pangilinan J."/>
            <person name="Pereira M.F."/>
            <person name="Perotto S."/>
            <person name="Peter M."/>
            <person name="Pfister S."/>
            <person name="Riley R."/>
            <person name="Sitrit Y."/>
            <person name="Stielow J.B."/>
            <person name="Szollosi G."/>
            <person name="Zifcakova L."/>
            <person name="Stursova M."/>
            <person name="Spatafora J.W."/>
            <person name="Tedersoo L."/>
            <person name="Vaario L.M."/>
            <person name="Yamada A."/>
            <person name="Yan M."/>
            <person name="Wang P."/>
            <person name="Xu J."/>
            <person name="Bruns T."/>
            <person name="Baldrian P."/>
            <person name="Vilgalys R."/>
            <person name="Dunand C."/>
            <person name="Henrissat B."/>
            <person name="Grigoriev I.V."/>
            <person name="Hibbett D."/>
            <person name="Nagy L.G."/>
            <person name="Martin F.M."/>
        </authorList>
    </citation>
    <scope>NUCLEOTIDE SEQUENCE</scope>
    <source>
        <strain evidence="1">P2</strain>
    </source>
</reference>
<organism evidence="1 2">
    <name type="scientific">Thelephora ganbajun</name>
    <name type="common">Ganba fungus</name>
    <dbReference type="NCBI Taxonomy" id="370292"/>
    <lineage>
        <taxon>Eukaryota</taxon>
        <taxon>Fungi</taxon>
        <taxon>Dikarya</taxon>
        <taxon>Basidiomycota</taxon>
        <taxon>Agaricomycotina</taxon>
        <taxon>Agaricomycetes</taxon>
        <taxon>Thelephorales</taxon>
        <taxon>Thelephoraceae</taxon>
        <taxon>Thelephora</taxon>
    </lineage>
</organism>
<dbReference type="EMBL" id="MU118205">
    <property type="protein sequence ID" value="KAF9643587.1"/>
    <property type="molecule type" value="Genomic_DNA"/>
</dbReference>
<gene>
    <name evidence="1" type="ORF">BDM02DRAFT_3132323</name>
</gene>
<proteinExistence type="predicted"/>
<accession>A0ACB6Z200</accession>
<sequence>MSRIRLQDIPVLTFYKGALTAARRADAIPQLTCIGKACRLYQPEAIRCTNAGGFGNNVDWKCEVDLPSALRLGQVRVSCEGWSKPGDSHVLQGSCGLEYRLVEVPKTLRDDYAGTSSWTTLLNPDKFLSTIFSTLWIALLIFVAYNFIRSRRPPTGNAGTGPRPWGPGFGGGSGWFSGRDHRRRSPSPPPPYSKDGPSSSRTGGQGGGPGFWTGVAAGGLGSYLYNRVTQPRTQPQPATWDWERPEVARSSGWFGQPQSQPAFTPRWGSTSRFDDNRGEGSSNLGSMRTSTGFGGSHVRFCEVMRDSTRKAYSDSNGASEKPFSLLGRSPFFDPSTFNYE</sequence>
<protein>
    <submittedName>
        <fullName evidence="1">DUF1183-domain-containing protein</fullName>
    </submittedName>
</protein>
<name>A0ACB6Z200_THEGA</name>
<evidence type="ECO:0000313" key="2">
    <source>
        <dbReference type="Proteomes" id="UP000886501"/>
    </source>
</evidence>
<dbReference type="Proteomes" id="UP000886501">
    <property type="component" value="Unassembled WGS sequence"/>
</dbReference>
<reference evidence="1" key="1">
    <citation type="submission" date="2019-10" db="EMBL/GenBank/DDBJ databases">
        <authorList>
            <consortium name="DOE Joint Genome Institute"/>
            <person name="Kuo A."/>
            <person name="Miyauchi S."/>
            <person name="Kiss E."/>
            <person name="Drula E."/>
            <person name="Kohler A."/>
            <person name="Sanchez-Garcia M."/>
            <person name="Andreopoulos B."/>
            <person name="Barry K.W."/>
            <person name="Bonito G."/>
            <person name="Buee M."/>
            <person name="Carver A."/>
            <person name="Chen C."/>
            <person name="Cichocki N."/>
            <person name="Clum A."/>
            <person name="Culley D."/>
            <person name="Crous P.W."/>
            <person name="Fauchery L."/>
            <person name="Girlanda M."/>
            <person name="Hayes R."/>
            <person name="Keri Z."/>
            <person name="Labutti K."/>
            <person name="Lipzen A."/>
            <person name="Lombard V."/>
            <person name="Magnuson J."/>
            <person name="Maillard F."/>
            <person name="Morin E."/>
            <person name="Murat C."/>
            <person name="Nolan M."/>
            <person name="Ohm R."/>
            <person name="Pangilinan J."/>
            <person name="Pereira M."/>
            <person name="Perotto S."/>
            <person name="Peter M."/>
            <person name="Riley R."/>
            <person name="Sitrit Y."/>
            <person name="Stielow B."/>
            <person name="Szollosi G."/>
            <person name="Zifcakova L."/>
            <person name="Stursova M."/>
            <person name="Spatafora J.W."/>
            <person name="Tedersoo L."/>
            <person name="Vaario L.-M."/>
            <person name="Yamada A."/>
            <person name="Yan M."/>
            <person name="Wang P."/>
            <person name="Xu J."/>
            <person name="Bruns T."/>
            <person name="Baldrian P."/>
            <person name="Vilgalys R."/>
            <person name="Henrissat B."/>
            <person name="Grigoriev I.V."/>
            <person name="Hibbett D."/>
            <person name="Nagy L.G."/>
            <person name="Martin F.M."/>
        </authorList>
    </citation>
    <scope>NUCLEOTIDE SEQUENCE</scope>
    <source>
        <strain evidence="1">P2</strain>
    </source>
</reference>